<feature type="domain" description="Aminoglycoside phosphotransferase" evidence="2">
    <location>
        <begin position="20"/>
        <end position="249"/>
    </location>
</feature>
<dbReference type="InterPro" id="IPR011009">
    <property type="entry name" value="Kinase-like_dom_sf"/>
</dbReference>
<protein>
    <submittedName>
        <fullName evidence="3">Phosphotransferase</fullName>
    </submittedName>
</protein>
<dbReference type="RefSeq" id="WP_248668591.1">
    <property type="nucleotide sequence ID" value="NZ_JALPRX010000086.1"/>
</dbReference>
<feature type="compositionally biased region" description="Pro residues" evidence="1">
    <location>
        <begin position="335"/>
        <end position="361"/>
    </location>
</feature>
<evidence type="ECO:0000313" key="4">
    <source>
        <dbReference type="Proteomes" id="UP001139516"/>
    </source>
</evidence>
<evidence type="ECO:0000313" key="3">
    <source>
        <dbReference type="EMBL" id="MCK8786476.1"/>
    </source>
</evidence>
<organism evidence="3 4">
    <name type="scientific">Roseomonas acroporae</name>
    <dbReference type="NCBI Taxonomy" id="2937791"/>
    <lineage>
        <taxon>Bacteria</taxon>
        <taxon>Pseudomonadati</taxon>
        <taxon>Pseudomonadota</taxon>
        <taxon>Alphaproteobacteria</taxon>
        <taxon>Acetobacterales</taxon>
        <taxon>Roseomonadaceae</taxon>
        <taxon>Roseomonas</taxon>
    </lineage>
</organism>
<dbReference type="Gene3D" id="3.30.200.20">
    <property type="entry name" value="Phosphorylase Kinase, domain 1"/>
    <property type="match status" value="1"/>
</dbReference>
<evidence type="ECO:0000259" key="2">
    <source>
        <dbReference type="Pfam" id="PF01636"/>
    </source>
</evidence>
<dbReference type="InterPro" id="IPR002575">
    <property type="entry name" value="Aminoglycoside_PTrfase"/>
</dbReference>
<dbReference type="SUPFAM" id="SSF56112">
    <property type="entry name" value="Protein kinase-like (PK-like)"/>
    <property type="match status" value="1"/>
</dbReference>
<dbReference type="AlphaFoldDB" id="A0A9X2BWU7"/>
<reference evidence="3" key="1">
    <citation type="submission" date="2022-04" db="EMBL/GenBank/DDBJ databases">
        <title>Roseomonas acroporae sp. nov., isolated from coral Acropora digitifera.</title>
        <authorList>
            <person name="Sun H."/>
        </authorList>
    </citation>
    <scope>NUCLEOTIDE SEQUENCE</scope>
    <source>
        <strain evidence="3">NAR14</strain>
    </source>
</reference>
<comment type="caution">
    <text evidence="3">The sequence shown here is derived from an EMBL/GenBank/DDBJ whole genome shotgun (WGS) entry which is preliminary data.</text>
</comment>
<proteinExistence type="predicted"/>
<dbReference type="Gene3D" id="3.90.1200.10">
    <property type="match status" value="1"/>
</dbReference>
<evidence type="ECO:0000256" key="1">
    <source>
        <dbReference type="SAM" id="MobiDB-lite"/>
    </source>
</evidence>
<dbReference type="Proteomes" id="UP001139516">
    <property type="component" value="Unassembled WGS sequence"/>
</dbReference>
<gene>
    <name evidence="3" type="ORF">M0638_19040</name>
</gene>
<keyword evidence="4" id="KW-1185">Reference proteome</keyword>
<sequence length="369" mass="39168">MRRDPDDFLAAHGYGRARREPLPADASFRRYVRLHPAAPGQPAALLMDAPPPEDVRPFLRIGGHIASIELSAPRILAADAAAGLLLLEDFGDATHAALLDAGADPLPLYLEAAETLAALHAAPPPPGLPAWDGAAMASAAAGTFLDWWWPAAFGAPPSAARRAGFLAAVRDMLAPFPGAALVHRDYFPANLMRLEGRDGPRRTGILDFQDAALGHPAYDLVSLVEDARRDVPAAVREAAIARYAEGSPGLDTADFAAAMAAHAAVRHLRVASLWVRLERRDGKPRYLRHGPRCWALLDRALRHPAAAPLAAFLDAEVPAALRRNPDPVPSDLLPGPLPPGPLPPDPLPPDPLPPDPLPPDPLPKEGNAP</sequence>
<name>A0A9X2BWU7_9PROT</name>
<dbReference type="EMBL" id="JALPRX010000086">
    <property type="protein sequence ID" value="MCK8786476.1"/>
    <property type="molecule type" value="Genomic_DNA"/>
</dbReference>
<dbReference type="Pfam" id="PF01636">
    <property type="entry name" value="APH"/>
    <property type="match status" value="1"/>
</dbReference>
<feature type="region of interest" description="Disordered" evidence="1">
    <location>
        <begin position="323"/>
        <end position="369"/>
    </location>
</feature>
<accession>A0A9X2BWU7</accession>